<dbReference type="Pfam" id="PF09588">
    <property type="entry name" value="YqaJ"/>
    <property type="match status" value="1"/>
</dbReference>
<dbReference type="SUPFAM" id="SSF52980">
    <property type="entry name" value="Restriction endonuclease-like"/>
    <property type="match status" value="1"/>
</dbReference>
<evidence type="ECO:0000256" key="1">
    <source>
        <dbReference type="SAM" id="Coils"/>
    </source>
</evidence>
<organism evidence="5 6">
    <name type="scientific">Herbaspirillum frisingense</name>
    <dbReference type="NCBI Taxonomy" id="92645"/>
    <lineage>
        <taxon>Bacteria</taxon>
        <taxon>Pseudomonadati</taxon>
        <taxon>Pseudomonadota</taxon>
        <taxon>Betaproteobacteria</taxon>
        <taxon>Burkholderiales</taxon>
        <taxon>Oxalobacteraceae</taxon>
        <taxon>Herbaspirillum</taxon>
    </lineage>
</organism>
<dbReference type="Pfam" id="PF13619">
    <property type="entry name" value="KTSC"/>
    <property type="match status" value="1"/>
</dbReference>
<feature type="region of interest" description="Disordered" evidence="2">
    <location>
        <begin position="522"/>
        <end position="541"/>
    </location>
</feature>
<dbReference type="InterPro" id="IPR011604">
    <property type="entry name" value="PDDEXK-like_dom_sf"/>
</dbReference>
<protein>
    <recommendedName>
        <fullName evidence="7">Endonuclease</fullName>
    </recommendedName>
</protein>
<evidence type="ECO:0000256" key="2">
    <source>
        <dbReference type="SAM" id="MobiDB-lite"/>
    </source>
</evidence>
<evidence type="ECO:0008006" key="7">
    <source>
        <dbReference type="Google" id="ProtNLM"/>
    </source>
</evidence>
<evidence type="ECO:0000259" key="3">
    <source>
        <dbReference type="Pfam" id="PF09588"/>
    </source>
</evidence>
<dbReference type="InterPro" id="IPR019080">
    <property type="entry name" value="YqaJ_viral_recombinase"/>
</dbReference>
<feature type="domain" description="YqaJ viral recombinase" evidence="3">
    <location>
        <begin position="12"/>
        <end position="149"/>
    </location>
</feature>
<dbReference type="InterPro" id="IPR011335">
    <property type="entry name" value="Restrct_endonuc-II-like"/>
</dbReference>
<feature type="compositionally biased region" description="Low complexity" evidence="2">
    <location>
        <begin position="439"/>
        <end position="448"/>
    </location>
</feature>
<comment type="caution">
    <text evidence="5">The sequence shown here is derived from an EMBL/GenBank/DDBJ whole genome shotgun (WGS) entry which is preliminary data.</text>
</comment>
<name>A0A7V8FYR3_9BURK</name>
<accession>A0A7V8FYR3</accession>
<dbReference type="EMBL" id="WNDX01000021">
    <property type="protein sequence ID" value="KAF1046372.1"/>
    <property type="molecule type" value="Genomic_DNA"/>
</dbReference>
<feature type="region of interest" description="Disordered" evidence="2">
    <location>
        <begin position="433"/>
        <end position="453"/>
    </location>
</feature>
<dbReference type="Gene3D" id="3.90.320.10">
    <property type="match status" value="1"/>
</dbReference>
<feature type="coiled-coil region" evidence="1">
    <location>
        <begin position="280"/>
        <end position="307"/>
    </location>
</feature>
<gene>
    <name evidence="5" type="ORF">GAK35_01057</name>
</gene>
<feature type="domain" description="KTSC" evidence="4">
    <location>
        <begin position="556"/>
        <end position="611"/>
    </location>
</feature>
<proteinExistence type="predicted"/>
<reference evidence="6" key="1">
    <citation type="journal article" date="2020" name="MBio">
        <title>Horizontal gene transfer to a defensive symbiont with a reduced genome amongst a multipartite beetle microbiome.</title>
        <authorList>
            <person name="Waterworth S.C."/>
            <person name="Florez L.V."/>
            <person name="Rees E.R."/>
            <person name="Hertweck C."/>
            <person name="Kaltenpoth M."/>
            <person name="Kwan J.C."/>
        </authorList>
    </citation>
    <scope>NUCLEOTIDE SEQUENCE [LARGE SCALE GENOMIC DNA]</scope>
</reference>
<evidence type="ECO:0000313" key="6">
    <source>
        <dbReference type="Proteomes" id="UP000462435"/>
    </source>
</evidence>
<sequence>MKLHELIQGTPEWDAFRLNHNGASEAAAMLGLSKNVTRNELLQAKHTKEGKQFSDWVRTHILDHGHAVEAKARPLIEEIIGEDLYAVTCSNEDEGRKESASCDGLTLNYDIGFEHKQWNAELAASVRAKILPDEHQPQVQQNLMITGAEKWIFAVSDGTPDNLVYMEVLPDAAWFERILAGWDQFERDLAEYTPPVEAPEVVGRAPNALPALRLEVQGQVTASNLTEFRAHAVAYFENIKTDLQTDQDFADADRTTKWCQEVEDRLERAKEGALAQTTSIEELFRTMDDLKEMARQKRLTLEKLVTNRKQAIRGERVTAAQKALDEHLAALQAEVKGITLRQPPADFYAAIKGLRTVASVQNAVDTTLANAKIAADAHAKDIRAKLAWIEENAADHRDLLADLPILAAKPLEDFTLTITTRIERSKAAAQKRLDEAKAAETAAPAAAPAGPPSLRLGEIQERLTPISITADGLATIGFRPADIIKSAKMYHEHDFPAICAALTQVIQAAQATHGGAARAAAPTTAHQETAPMARTTAPASYEEGPCAPIPLTKVDSGQVQAIGYDADTKTLAVTFTRGSAIYHYPNVEPELHEQFLAAESIGTFFGTHIKELPFKKYRGPVDQAA</sequence>
<evidence type="ECO:0000313" key="5">
    <source>
        <dbReference type="EMBL" id="KAF1046372.1"/>
    </source>
</evidence>
<evidence type="ECO:0000259" key="4">
    <source>
        <dbReference type="Pfam" id="PF13619"/>
    </source>
</evidence>
<dbReference type="AlphaFoldDB" id="A0A7V8FYR3"/>
<dbReference type="Proteomes" id="UP000462435">
    <property type="component" value="Unassembled WGS sequence"/>
</dbReference>
<keyword evidence="1" id="KW-0175">Coiled coil</keyword>
<dbReference type="InterPro" id="IPR025309">
    <property type="entry name" value="KTSC_dom"/>
</dbReference>